<feature type="region of interest" description="Disordered" evidence="6">
    <location>
        <begin position="51"/>
        <end position="80"/>
    </location>
</feature>
<dbReference type="SUPFAM" id="SSF52166">
    <property type="entry name" value="Ribosomal protein L4"/>
    <property type="match status" value="1"/>
</dbReference>
<dbReference type="InterPro" id="IPR002136">
    <property type="entry name" value="Ribosomal_uL4"/>
</dbReference>
<dbReference type="AlphaFoldDB" id="A0A9D1NIT9"/>
<dbReference type="PANTHER" id="PTHR10746">
    <property type="entry name" value="50S RIBOSOMAL PROTEIN L4"/>
    <property type="match status" value="1"/>
</dbReference>
<reference evidence="7" key="1">
    <citation type="submission" date="2020-10" db="EMBL/GenBank/DDBJ databases">
        <authorList>
            <person name="Gilroy R."/>
        </authorList>
    </citation>
    <scope>NUCLEOTIDE SEQUENCE</scope>
    <source>
        <strain evidence="7">10669</strain>
    </source>
</reference>
<dbReference type="Pfam" id="PF00573">
    <property type="entry name" value="Ribosomal_L4"/>
    <property type="match status" value="1"/>
</dbReference>
<dbReference type="InterPro" id="IPR023574">
    <property type="entry name" value="Ribosomal_uL4_dom_sf"/>
</dbReference>
<evidence type="ECO:0000256" key="4">
    <source>
        <dbReference type="ARBA" id="ARBA00035244"/>
    </source>
</evidence>
<evidence type="ECO:0000256" key="6">
    <source>
        <dbReference type="SAM" id="MobiDB-lite"/>
    </source>
</evidence>
<comment type="similarity">
    <text evidence="1">Belongs to the universal ribosomal protein uL4 family.</text>
</comment>
<keyword evidence="2 7" id="KW-0689">Ribosomal protein</keyword>
<evidence type="ECO:0000256" key="1">
    <source>
        <dbReference type="ARBA" id="ARBA00010528"/>
    </source>
</evidence>
<organism evidence="7 8">
    <name type="scientific">Candidatus Spyradosoma merdigallinarum</name>
    <dbReference type="NCBI Taxonomy" id="2840950"/>
    <lineage>
        <taxon>Bacteria</taxon>
        <taxon>Pseudomonadati</taxon>
        <taxon>Verrucomicrobiota</taxon>
        <taxon>Opitutia</taxon>
        <taxon>Opitutia incertae sedis</taxon>
        <taxon>Candidatus Spyradosoma</taxon>
    </lineage>
</organism>
<dbReference type="PANTHER" id="PTHR10746:SF6">
    <property type="entry name" value="LARGE RIBOSOMAL SUBUNIT PROTEIN UL4M"/>
    <property type="match status" value="1"/>
</dbReference>
<dbReference type="Proteomes" id="UP000886812">
    <property type="component" value="Unassembled WGS sequence"/>
</dbReference>
<comment type="caution">
    <text evidence="7">The sequence shown here is derived from an EMBL/GenBank/DDBJ whole genome shotgun (WGS) entry which is preliminary data.</text>
</comment>
<accession>A0A9D1NIT9</accession>
<gene>
    <name evidence="7" type="primary">rplD</name>
    <name evidence="7" type="ORF">IAC75_02440</name>
</gene>
<sequence length="207" mass="22116">MKLKVYTVDGSSFSEKEFESFPVLEEGKGVAALKQAVVAYQANLRQGNAKTKDYGEVAGSGKKQGPQKGSGGARHGDKRAPQLYKGGVVFGPRPRDWSKALPAKIKKLALSRALVDLAGEGGLNVIERIESADAKTKTLNGVLEKVFPTGKLLVVADAWDENAARAIRNIARVSCVEADAVNALNLVSFGQVLVSEQGLNKILERVK</sequence>
<evidence type="ECO:0000313" key="8">
    <source>
        <dbReference type="Proteomes" id="UP000886812"/>
    </source>
</evidence>
<dbReference type="GO" id="GO:0006412">
    <property type="term" value="P:translation"/>
    <property type="evidence" value="ECO:0007669"/>
    <property type="project" value="InterPro"/>
</dbReference>
<dbReference type="EMBL" id="DVOG01000064">
    <property type="protein sequence ID" value="HIV03992.1"/>
    <property type="molecule type" value="Genomic_DNA"/>
</dbReference>
<reference evidence="7" key="2">
    <citation type="journal article" date="2021" name="PeerJ">
        <title>Extensive microbial diversity within the chicken gut microbiome revealed by metagenomics and culture.</title>
        <authorList>
            <person name="Gilroy R."/>
            <person name="Ravi A."/>
            <person name="Getino M."/>
            <person name="Pursley I."/>
            <person name="Horton D.L."/>
            <person name="Alikhan N.F."/>
            <person name="Baker D."/>
            <person name="Gharbi K."/>
            <person name="Hall N."/>
            <person name="Watson M."/>
            <person name="Adriaenssens E.M."/>
            <person name="Foster-Nyarko E."/>
            <person name="Jarju S."/>
            <person name="Secka A."/>
            <person name="Antonio M."/>
            <person name="Oren A."/>
            <person name="Chaudhuri R.R."/>
            <person name="La Ragione R."/>
            <person name="Hildebrand F."/>
            <person name="Pallen M.J."/>
        </authorList>
    </citation>
    <scope>NUCLEOTIDE SEQUENCE</scope>
    <source>
        <strain evidence="7">10669</strain>
    </source>
</reference>
<dbReference type="NCBIfam" id="TIGR03953">
    <property type="entry name" value="rplD_bact"/>
    <property type="match status" value="1"/>
</dbReference>
<dbReference type="GO" id="GO:0003735">
    <property type="term" value="F:structural constituent of ribosome"/>
    <property type="evidence" value="ECO:0007669"/>
    <property type="project" value="InterPro"/>
</dbReference>
<dbReference type="InterPro" id="IPR013005">
    <property type="entry name" value="Ribosomal_uL4-like"/>
</dbReference>
<dbReference type="GO" id="GO:0005840">
    <property type="term" value="C:ribosome"/>
    <property type="evidence" value="ECO:0007669"/>
    <property type="project" value="UniProtKB-KW"/>
</dbReference>
<evidence type="ECO:0000256" key="5">
    <source>
        <dbReference type="ARBA" id="ARBA00035462"/>
    </source>
</evidence>
<dbReference type="Gene3D" id="3.40.1370.10">
    <property type="match status" value="1"/>
</dbReference>
<keyword evidence="3" id="KW-0687">Ribonucleoprotein</keyword>
<protein>
    <recommendedName>
        <fullName evidence="4">Large ribosomal subunit protein uL4</fullName>
    </recommendedName>
    <alternativeName>
        <fullName evidence="5">50S ribosomal protein L4</fullName>
    </alternativeName>
</protein>
<proteinExistence type="inferred from homology"/>
<evidence type="ECO:0000256" key="2">
    <source>
        <dbReference type="ARBA" id="ARBA00022980"/>
    </source>
</evidence>
<name>A0A9D1NIT9_9BACT</name>
<evidence type="ECO:0000313" key="7">
    <source>
        <dbReference type="EMBL" id="HIV03992.1"/>
    </source>
</evidence>
<dbReference type="GO" id="GO:1990904">
    <property type="term" value="C:ribonucleoprotein complex"/>
    <property type="evidence" value="ECO:0007669"/>
    <property type="project" value="UniProtKB-KW"/>
</dbReference>
<evidence type="ECO:0000256" key="3">
    <source>
        <dbReference type="ARBA" id="ARBA00023274"/>
    </source>
</evidence>